<dbReference type="EMBL" id="JBEPMN010000018">
    <property type="protein sequence ID" value="MET3663037.1"/>
    <property type="molecule type" value="Genomic_DNA"/>
</dbReference>
<protein>
    <recommendedName>
        <fullName evidence="3">3-dehydroquinate dehydratase</fullName>
    </recommendedName>
</protein>
<proteinExistence type="predicted"/>
<evidence type="ECO:0008006" key="3">
    <source>
        <dbReference type="Google" id="ProtNLM"/>
    </source>
</evidence>
<dbReference type="InterPro" id="IPR018912">
    <property type="entry name" value="DUF2478"/>
</dbReference>
<dbReference type="Proteomes" id="UP001549143">
    <property type="component" value="Unassembled WGS sequence"/>
</dbReference>
<evidence type="ECO:0000313" key="2">
    <source>
        <dbReference type="Proteomes" id="UP001549143"/>
    </source>
</evidence>
<evidence type="ECO:0000313" key="1">
    <source>
        <dbReference type="EMBL" id="MET3663037.1"/>
    </source>
</evidence>
<keyword evidence="2" id="KW-1185">Reference proteome</keyword>
<comment type="caution">
    <text evidence="1">The sequence shown here is derived from an EMBL/GenBank/DDBJ whole genome shotgun (WGS) entry which is preliminary data.</text>
</comment>
<reference evidence="1 2" key="1">
    <citation type="submission" date="2024-06" db="EMBL/GenBank/DDBJ databases">
        <title>Genomic Encyclopedia of Type Strains, Phase IV (KMG-IV): sequencing the most valuable type-strain genomes for metagenomic binning, comparative biology and taxonomic classification.</title>
        <authorList>
            <person name="Goeker M."/>
        </authorList>
    </citation>
    <scope>NUCLEOTIDE SEQUENCE [LARGE SCALE GENOMIC DNA]</scope>
    <source>
        <strain evidence="1 2">DSM 19730</strain>
    </source>
</reference>
<dbReference type="RefSeq" id="WP_354152867.1">
    <property type="nucleotide sequence ID" value="NZ_JBEPMN010000018.1"/>
</dbReference>
<name>A0ABV2KPP1_9HYPH</name>
<accession>A0ABV2KPP1</accession>
<dbReference type="Pfam" id="PF10649">
    <property type="entry name" value="DUF2478"/>
    <property type="match status" value="1"/>
</dbReference>
<gene>
    <name evidence="1" type="ORF">ABID44_003392</name>
</gene>
<organism evidence="1 2">
    <name type="scientific">Aquamicrobium ahrensii</name>
    <dbReference type="NCBI Taxonomy" id="469551"/>
    <lineage>
        <taxon>Bacteria</taxon>
        <taxon>Pseudomonadati</taxon>
        <taxon>Pseudomonadota</taxon>
        <taxon>Alphaproteobacteria</taxon>
        <taxon>Hyphomicrobiales</taxon>
        <taxon>Phyllobacteriaceae</taxon>
        <taxon>Aquamicrobium</taxon>
    </lineage>
</organism>
<sequence length="211" mass="22494">MKLGYVTLQGRGLIDLLLADVVARLEAHGLALAGTVQTNIHRDDRARCDMDLRLLPDGPTVRISVDRGALARGCRLDAGVLEQAVLWVAGSLDKAELLVVNKFGKQEAEGKGLTGAIADALERGLPVLVGVNGLNLPAFLEFAGGMATGLTADAESIVDWCLAELSTTDFHNHRHHAEKIGQPQVSIDHRATALHLVEHQNEVRGASSGSY</sequence>